<proteinExistence type="predicted"/>
<dbReference type="PANTHER" id="PTHR45011">
    <property type="entry name" value="DAP3-BINDING CELL DEATH ENHANCER 1"/>
    <property type="match status" value="1"/>
</dbReference>
<dbReference type="Proteomes" id="UP000076962">
    <property type="component" value="Unassembled WGS sequence"/>
</dbReference>
<dbReference type="InterPro" id="IPR011990">
    <property type="entry name" value="TPR-like_helical_dom_sf"/>
</dbReference>
<dbReference type="SMART" id="SM00671">
    <property type="entry name" value="SEL1"/>
    <property type="match status" value="1"/>
</dbReference>
<accession>A0A176RXS1</accession>
<evidence type="ECO:0000313" key="2">
    <source>
        <dbReference type="Proteomes" id="UP000076962"/>
    </source>
</evidence>
<dbReference type="AlphaFoldDB" id="A0A176RXS1"/>
<sequence length="54" mass="5972">AEQGYAEAQFNLGVMYNMGQGVAKNHQEAVKWFRKAAEQGFAKAQKALRELGAE</sequence>
<feature type="non-terminal residue" evidence="1">
    <location>
        <position position="1"/>
    </location>
</feature>
<dbReference type="InterPro" id="IPR006597">
    <property type="entry name" value="Sel1-like"/>
</dbReference>
<reference evidence="1 2" key="1">
    <citation type="submission" date="2016-05" db="EMBL/GenBank/DDBJ databases">
        <title>Single-cell genome of chain-forming Candidatus Thiomargarita nelsonii and comparison to other large sulfur-oxidizing bacteria.</title>
        <authorList>
            <person name="Winkel M."/>
            <person name="Salman V."/>
            <person name="Woyke T."/>
            <person name="Schulz-Vogt H."/>
            <person name="Richter M."/>
            <person name="Flood B."/>
            <person name="Bailey J."/>
            <person name="Amann R."/>
            <person name="Mussmann M."/>
        </authorList>
    </citation>
    <scope>NUCLEOTIDE SEQUENCE [LARGE SCALE GENOMIC DNA]</scope>
    <source>
        <strain evidence="1 2">THI036</strain>
    </source>
</reference>
<dbReference type="EMBL" id="LUTY01002327">
    <property type="protein sequence ID" value="OAD20499.1"/>
    <property type="molecule type" value="Genomic_DNA"/>
</dbReference>
<gene>
    <name evidence="1" type="ORF">THIOM_003795</name>
</gene>
<dbReference type="Gene3D" id="1.25.40.10">
    <property type="entry name" value="Tetratricopeptide repeat domain"/>
    <property type="match status" value="1"/>
</dbReference>
<organism evidence="1 2">
    <name type="scientific">Candidatus Thiomargarita nelsonii</name>
    <dbReference type="NCBI Taxonomy" id="1003181"/>
    <lineage>
        <taxon>Bacteria</taxon>
        <taxon>Pseudomonadati</taxon>
        <taxon>Pseudomonadota</taxon>
        <taxon>Gammaproteobacteria</taxon>
        <taxon>Thiotrichales</taxon>
        <taxon>Thiotrichaceae</taxon>
        <taxon>Thiomargarita</taxon>
    </lineage>
</organism>
<dbReference type="SUPFAM" id="SSF81901">
    <property type="entry name" value="HCP-like"/>
    <property type="match status" value="1"/>
</dbReference>
<protein>
    <submittedName>
        <fullName evidence="1">Sel1 domain protein, repeat-containing protein</fullName>
    </submittedName>
</protein>
<evidence type="ECO:0000313" key="1">
    <source>
        <dbReference type="EMBL" id="OAD20499.1"/>
    </source>
</evidence>
<dbReference type="InterPro" id="IPR052748">
    <property type="entry name" value="ISR_Activator"/>
</dbReference>
<dbReference type="Pfam" id="PF08238">
    <property type="entry name" value="Sel1"/>
    <property type="match status" value="1"/>
</dbReference>
<name>A0A176RXS1_9GAMM</name>
<dbReference type="PATRIC" id="fig|1003181.4.peg.5021"/>
<dbReference type="PANTHER" id="PTHR45011:SF1">
    <property type="entry name" value="DAP3-BINDING CELL DEATH ENHANCER 1"/>
    <property type="match status" value="1"/>
</dbReference>
<keyword evidence="2" id="KW-1185">Reference proteome</keyword>
<comment type="caution">
    <text evidence="1">The sequence shown here is derived from an EMBL/GenBank/DDBJ whole genome shotgun (WGS) entry which is preliminary data.</text>
</comment>